<dbReference type="CDD" id="cd01991">
    <property type="entry name" value="Asn_synthase_B_C"/>
    <property type="match status" value="1"/>
</dbReference>
<reference evidence="11" key="1">
    <citation type="journal article" date="2019" name="Int. J. Syst. Evol. Microbiol.">
        <title>The Global Catalogue of Microorganisms (GCM) 10K type strain sequencing project: providing services to taxonomists for standard genome sequencing and annotation.</title>
        <authorList>
            <consortium name="The Broad Institute Genomics Platform"/>
            <consortium name="The Broad Institute Genome Sequencing Center for Infectious Disease"/>
            <person name="Wu L."/>
            <person name="Ma J."/>
        </authorList>
    </citation>
    <scope>NUCLEOTIDE SEQUENCE [LARGE SCALE GENOMIC DNA]</scope>
    <source>
        <strain evidence="11">KCTC 15012</strain>
    </source>
</reference>
<dbReference type="InterPro" id="IPR029055">
    <property type="entry name" value="Ntn_hydrolases_N"/>
</dbReference>
<gene>
    <name evidence="10" type="primary">asnB</name>
    <name evidence="10" type="ORF">ACFSNB_02175</name>
</gene>
<dbReference type="InterPro" id="IPR006426">
    <property type="entry name" value="Asn_synth_AEB"/>
</dbReference>
<dbReference type="PANTHER" id="PTHR43284">
    <property type="entry name" value="ASPARAGINE SYNTHETASE (GLUTAMINE-HYDROLYZING)"/>
    <property type="match status" value="1"/>
</dbReference>
<dbReference type="Pfam" id="PF00733">
    <property type="entry name" value="Asn_synthase"/>
    <property type="match status" value="1"/>
</dbReference>
<evidence type="ECO:0000256" key="2">
    <source>
        <dbReference type="ARBA" id="ARBA00005752"/>
    </source>
</evidence>
<organism evidence="10 11">
    <name type="scientific">Phaeospirillum tilakii</name>
    <dbReference type="NCBI Taxonomy" id="741673"/>
    <lineage>
        <taxon>Bacteria</taxon>
        <taxon>Pseudomonadati</taxon>
        <taxon>Pseudomonadota</taxon>
        <taxon>Alphaproteobacteria</taxon>
        <taxon>Rhodospirillales</taxon>
        <taxon>Rhodospirillaceae</taxon>
        <taxon>Phaeospirillum</taxon>
    </lineage>
</organism>
<dbReference type="RefSeq" id="WP_377314065.1">
    <property type="nucleotide sequence ID" value="NZ_JBHUIY010000003.1"/>
</dbReference>
<keyword evidence="8" id="KW-0732">Signal</keyword>
<dbReference type="Proteomes" id="UP001597296">
    <property type="component" value="Unassembled WGS sequence"/>
</dbReference>
<evidence type="ECO:0000256" key="7">
    <source>
        <dbReference type="ARBA" id="ARBA00048741"/>
    </source>
</evidence>
<evidence type="ECO:0000259" key="9">
    <source>
        <dbReference type="PROSITE" id="PS51278"/>
    </source>
</evidence>
<evidence type="ECO:0000256" key="1">
    <source>
        <dbReference type="ARBA" id="ARBA00005187"/>
    </source>
</evidence>
<proteinExistence type="inferred from homology"/>
<evidence type="ECO:0000256" key="3">
    <source>
        <dbReference type="ARBA" id="ARBA00012737"/>
    </source>
</evidence>
<dbReference type="Gene3D" id="3.60.20.10">
    <property type="entry name" value="Glutamine Phosphoribosylpyrophosphate, subunit 1, domain 1"/>
    <property type="match status" value="1"/>
</dbReference>
<dbReference type="EMBL" id="JBHUIY010000003">
    <property type="protein sequence ID" value="MFD2232604.1"/>
    <property type="molecule type" value="Genomic_DNA"/>
</dbReference>
<dbReference type="NCBIfam" id="TIGR01536">
    <property type="entry name" value="asn_synth_AEB"/>
    <property type="match status" value="1"/>
</dbReference>
<dbReference type="PROSITE" id="PS51278">
    <property type="entry name" value="GATASE_TYPE_2"/>
    <property type="match status" value="1"/>
</dbReference>
<comment type="pathway">
    <text evidence="1">Amino-acid biosynthesis; L-asparagine biosynthesis; L-asparagine from L-aspartate (L-Gln route): step 1/1.</text>
</comment>
<dbReference type="InterPro" id="IPR017932">
    <property type="entry name" value="GATase_2_dom"/>
</dbReference>
<evidence type="ECO:0000313" key="11">
    <source>
        <dbReference type="Proteomes" id="UP001597296"/>
    </source>
</evidence>
<keyword evidence="10" id="KW-0436">Ligase</keyword>
<feature type="chain" id="PRO_5045694175" description="asparagine synthase (glutamine-hydrolyzing)" evidence="8">
    <location>
        <begin position="18"/>
        <end position="631"/>
    </location>
</feature>
<dbReference type="PIRSF" id="PIRSF001589">
    <property type="entry name" value="Asn_synthetase_glu-h"/>
    <property type="match status" value="1"/>
</dbReference>
<dbReference type="SUPFAM" id="SSF52402">
    <property type="entry name" value="Adenine nucleotide alpha hydrolases-like"/>
    <property type="match status" value="1"/>
</dbReference>
<evidence type="ECO:0000256" key="4">
    <source>
        <dbReference type="ARBA" id="ARBA00022741"/>
    </source>
</evidence>
<keyword evidence="4" id="KW-0547">Nucleotide-binding</keyword>
<feature type="domain" description="Glutamine amidotransferase type-2" evidence="9">
    <location>
        <begin position="2"/>
        <end position="215"/>
    </location>
</feature>
<dbReference type="Gene3D" id="3.40.50.620">
    <property type="entry name" value="HUPs"/>
    <property type="match status" value="1"/>
</dbReference>
<dbReference type="InterPro" id="IPR014729">
    <property type="entry name" value="Rossmann-like_a/b/a_fold"/>
</dbReference>
<comment type="catalytic activity">
    <reaction evidence="7">
        <text>L-aspartate + L-glutamine + ATP + H2O = L-asparagine + L-glutamate + AMP + diphosphate + H(+)</text>
        <dbReference type="Rhea" id="RHEA:12228"/>
        <dbReference type="ChEBI" id="CHEBI:15377"/>
        <dbReference type="ChEBI" id="CHEBI:15378"/>
        <dbReference type="ChEBI" id="CHEBI:29985"/>
        <dbReference type="ChEBI" id="CHEBI:29991"/>
        <dbReference type="ChEBI" id="CHEBI:30616"/>
        <dbReference type="ChEBI" id="CHEBI:33019"/>
        <dbReference type="ChEBI" id="CHEBI:58048"/>
        <dbReference type="ChEBI" id="CHEBI:58359"/>
        <dbReference type="ChEBI" id="CHEBI:456215"/>
        <dbReference type="EC" id="6.3.5.4"/>
    </reaction>
</comment>
<dbReference type="PANTHER" id="PTHR43284:SF1">
    <property type="entry name" value="ASPARAGINE SYNTHETASE"/>
    <property type="match status" value="1"/>
</dbReference>
<keyword evidence="6" id="KW-0315">Glutamine amidotransferase</keyword>
<comment type="similarity">
    <text evidence="2">Belongs to the asparagine synthetase family.</text>
</comment>
<keyword evidence="5" id="KW-0067">ATP-binding</keyword>
<dbReference type="SUPFAM" id="SSF56235">
    <property type="entry name" value="N-terminal nucleophile aminohydrolases (Ntn hydrolases)"/>
    <property type="match status" value="1"/>
</dbReference>
<evidence type="ECO:0000256" key="5">
    <source>
        <dbReference type="ARBA" id="ARBA00022840"/>
    </source>
</evidence>
<dbReference type="InterPro" id="IPR033738">
    <property type="entry name" value="AsnB_N"/>
</dbReference>
<dbReference type="GO" id="GO:0004066">
    <property type="term" value="F:asparagine synthase (glutamine-hydrolyzing) activity"/>
    <property type="evidence" value="ECO:0007669"/>
    <property type="project" value="UniProtKB-EC"/>
</dbReference>
<evidence type="ECO:0000256" key="6">
    <source>
        <dbReference type="ARBA" id="ARBA00022962"/>
    </source>
</evidence>
<evidence type="ECO:0000313" key="10">
    <source>
        <dbReference type="EMBL" id="MFD2232604.1"/>
    </source>
</evidence>
<protein>
    <recommendedName>
        <fullName evidence="3">asparagine synthase (glutamine-hydrolyzing)</fullName>
        <ecNumber evidence="3">6.3.5.4</ecNumber>
    </recommendedName>
</protein>
<dbReference type="InterPro" id="IPR051786">
    <property type="entry name" value="ASN_synthetase/amidase"/>
</dbReference>
<dbReference type="CDD" id="cd00712">
    <property type="entry name" value="AsnB"/>
    <property type="match status" value="1"/>
</dbReference>
<keyword evidence="11" id="KW-1185">Reference proteome</keyword>
<dbReference type="InterPro" id="IPR001962">
    <property type="entry name" value="Asn_synthase"/>
</dbReference>
<evidence type="ECO:0000256" key="8">
    <source>
        <dbReference type="SAM" id="SignalP"/>
    </source>
</evidence>
<dbReference type="EC" id="6.3.5.4" evidence="3"/>
<comment type="caution">
    <text evidence="10">The sequence shown here is derived from an EMBL/GenBank/DDBJ whole genome shotgun (WGS) entry which is preliminary data.</text>
</comment>
<accession>A0ABW5C5S7</accession>
<name>A0ABW5C5S7_9PROT</name>
<dbReference type="Pfam" id="PF13537">
    <property type="entry name" value="GATase_7"/>
    <property type="match status" value="1"/>
</dbReference>
<feature type="signal peptide" evidence="8">
    <location>
        <begin position="1"/>
        <end position="17"/>
    </location>
</feature>
<sequence length="631" mass="67738">MCGLAGLFLPAGAPAAAADLAAMLAVMRHRGPDGSRCHLSADRRFQAGFTRLAIIDRAGADQPLVRDDGDLVLLGNGEIYNYRELRAGLEARGVTFQTRGDMEPALEAYRAEGDAFVERLNGMFALAIHDRRDGALRLIRDRLGIKPLHWARLAGGGILFASEIKALFASGLLTPAVDETAVAAWLAHGYVPAPATLYRGVMSLPPGCRLLARADGTVTVERYWQARPAADLPTDPAAIGAALTELLDDAVGLQLRADVPVGAMLSGGIDSGLLVALAARRLDRPLKTYTVRFAGAAVDETPLAAAVAARYGTDHTVFDLATDRAADLLPRLAWYADAPLADASLLPNHLINQVIGAETRVVLNGTGGDELFAGYGRYFRLPVEARWLRLPAPVRRAALAVLRRLDPLLAWKLARADKFDTDRGGYLHDHSTQFPPPLLRRLGCRLPPVAPAQAEWFARFAGPADSGALFAELNTYLPEDLLTLLDRTSMAHSVEGRVPLLDHRLVEAALAVPPEIRAPGGRQKALERAIAAPFLPDSVLTAPKQGFASPVPAWFLTGGLAGPTERLLTRPAALARGWWSAEGIRRLLADPGRHAFRLYALLMLELTIRLQVETPLSAPPDATLAEIADAA</sequence>